<proteinExistence type="predicted"/>
<dbReference type="Proteomes" id="UP000313359">
    <property type="component" value="Unassembled WGS sequence"/>
</dbReference>
<reference evidence="3" key="1">
    <citation type="journal article" date="2018" name="Genome Biol. Evol.">
        <title>Genomics and development of Lentinus tigrinus, a white-rot wood-decaying mushroom with dimorphic fruiting bodies.</title>
        <authorList>
            <person name="Wu B."/>
            <person name="Xu Z."/>
            <person name="Knudson A."/>
            <person name="Carlson A."/>
            <person name="Chen N."/>
            <person name="Kovaka S."/>
            <person name="LaButti K."/>
            <person name="Lipzen A."/>
            <person name="Pennachio C."/>
            <person name="Riley R."/>
            <person name="Schakwitz W."/>
            <person name="Umezawa K."/>
            <person name="Ohm R.A."/>
            <person name="Grigoriev I.V."/>
            <person name="Nagy L.G."/>
            <person name="Gibbons J."/>
            <person name="Hibbett D."/>
        </authorList>
    </citation>
    <scope>NUCLEOTIDE SEQUENCE [LARGE SCALE GENOMIC DNA]</scope>
    <source>
        <strain evidence="3">ALCF2SS1-6</strain>
    </source>
</reference>
<evidence type="ECO:0000313" key="4">
    <source>
        <dbReference type="Proteomes" id="UP000313359"/>
    </source>
</evidence>
<feature type="domain" description="F-box" evidence="2">
    <location>
        <begin position="30"/>
        <end position="79"/>
    </location>
</feature>
<keyword evidence="4" id="KW-1185">Reference proteome</keyword>
<dbReference type="InterPro" id="IPR001810">
    <property type="entry name" value="F-box_dom"/>
</dbReference>
<dbReference type="PROSITE" id="PS50181">
    <property type="entry name" value="FBOX"/>
    <property type="match status" value="1"/>
</dbReference>
<protein>
    <recommendedName>
        <fullName evidence="2">F-box domain-containing protein</fullName>
    </recommendedName>
</protein>
<organism evidence="3 4">
    <name type="scientific">Lentinus tigrinus ALCF2SS1-6</name>
    <dbReference type="NCBI Taxonomy" id="1328759"/>
    <lineage>
        <taxon>Eukaryota</taxon>
        <taxon>Fungi</taxon>
        <taxon>Dikarya</taxon>
        <taxon>Basidiomycota</taxon>
        <taxon>Agaricomycotina</taxon>
        <taxon>Agaricomycetes</taxon>
        <taxon>Polyporales</taxon>
        <taxon>Polyporaceae</taxon>
        <taxon>Lentinus</taxon>
    </lineage>
</organism>
<dbReference type="SUPFAM" id="SSF81383">
    <property type="entry name" value="F-box domain"/>
    <property type="match status" value="1"/>
</dbReference>
<dbReference type="AlphaFoldDB" id="A0A5C2S627"/>
<dbReference type="EMBL" id="ML122271">
    <property type="protein sequence ID" value="RPD59141.1"/>
    <property type="molecule type" value="Genomic_DNA"/>
</dbReference>
<evidence type="ECO:0000313" key="3">
    <source>
        <dbReference type="EMBL" id="RPD59141.1"/>
    </source>
</evidence>
<dbReference type="OrthoDB" id="2751682at2759"/>
<evidence type="ECO:0000256" key="1">
    <source>
        <dbReference type="SAM" id="MobiDB-lite"/>
    </source>
</evidence>
<dbReference type="InterPro" id="IPR036047">
    <property type="entry name" value="F-box-like_dom_sf"/>
</dbReference>
<dbReference type="Pfam" id="PF00646">
    <property type="entry name" value="F-box"/>
    <property type="match status" value="1"/>
</dbReference>
<feature type="compositionally biased region" description="Acidic residues" evidence="1">
    <location>
        <begin position="446"/>
        <end position="455"/>
    </location>
</feature>
<feature type="region of interest" description="Disordered" evidence="1">
    <location>
        <begin position="414"/>
        <end position="455"/>
    </location>
</feature>
<evidence type="ECO:0000259" key="2">
    <source>
        <dbReference type="PROSITE" id="PS50181"/>
    </source>
</evidence>
<dbReference type="STRING" id="1328759.A0A5C2S627"/>
<dbReference type="SMART" id="SM00256">
    <property type="entry name" value="FBOX"/>
    <property type="match status" value="1"/>
</dbReference>
<sequence length="616" mass="69837">MLSMEEGKQVGGSAAKGRKPLWQGRNVGKLRQMLNVPMDVFFEIISHLEPKDILQLSRVSKELRSMLRSPTSRHVWVTARKNVEPALPEPPEDMSEPLYAFLVFERFCQGCGHGRAQNADYALRVRLCGNCWRTDTAKGKDICRFLGLSKKDSKDVAEVLYTLTPKGTRSWSDGGWDMPLLTLDQSAKHSYYTPQFMPVAKQYLAMCKPSGDPTALMRFVEERQAETLARRNFHMDMLRWENARNNAQYHAGADAQAERIADIHNNLSELGYEESEFPRYNQDWDQMLRQPRKLTPRIWNTIRPKLLAILDEQRGLREAEAFRLKWIKRREHLQMHYKKFLQQDRTSVEIRTLPSPADAVELPCMKELVTAEDPDVDLTEAQFLAVRATMLDEAREYGARVKHELAKKLIAVHKPKPISPSRAPPRKRRSVAGASSLAKSKQVEASDTELDSEEEHELLEDVNSVFRCSSIRYRPVTNCSFYMSYLGLLEHRQSDHDTWRVQDVYVSKPGSGCLDLDAGFSKRLLSALGLGNDATHTEIDELLHSGRPKCSCGKLLIPNIEAEATMLGRLINHLALPSRWLQTNNSQTASTGSGGEHRITFERCAFVDTAAAASSG</sequence>
<accession>A0A5C2S627</accession>
<name>A0A5C2S627_9APHY</name>
<dbReference type="CDD" id="cd09917">
    <property type="entry name" value="F-box_SF"/>
    <property type="match status" value="1"/>
</dbReference>
<gene>
    <name evidence="3" type="ORF">L227DRAFT_527678</name>
</gene>